<keyword evidence="3" id="KW-1185">Reference proteome</keyword>
<dbReference type="Proteomes" id="UP001234989">
    <property type="component" value="Chromosome 1"/>
</dbReference>
<accession>A0AAF0TC19</accession>
<reference evidence="2" key="1">
    <citation type="submission" date="2023-08" db="EMBL/GenBank/DDBJ databases">
        <title>A de novo genome assembly of Solanum verrucosum Schlechtendal, a Mexican diploid species geographically isolated from the other diploid A-genome species in potato relatives.</title>
        <authorList>
            <person name="Hosaka K."/>
        </authorList>
    </citation>
    <scope>NUCLEOTIDE SEQUENCE</scope>
    <source>
        <tissue evidence="2">Young leaves</tissue>
    </source>
</reference>
<sequence length="144" mass="16922">FRISKNTHFSSYVQLLTSRPQKKSLFVSISCQVFLFSSFALICGGLKKKILRGKRHLVVEKNRTIFQDNFVWPIEVSLIGRFCLPKSRCIVETVRKCQLVYYAYNYKKVDEQGFKLTLLQVLMYQPRLDLKFYQGASSVEHKRN</sequence>
<feature type="transmembrane region" description="Helical" evidence="1">
    <location>
        <begin position="25"/>
        <end position="46"/>
    </location>
</feature>
<evidence type="ECO:0000313" key="2">
    <source>
        <dbReference type="EMBL" id="WMV13296.1"/>
    </source>
</evidence>
<evidence type="ECO:0000256" key="1">
    <source>
        <dbReference type="SAM" id="Phobius"/>
    </source>
</evidence>
<organism evidence="2 3">
    <name type="scientific">Solanum verrucosum</name>
    <dbReference type="NCBI Taxonomy" id="315347"/>
    <lineage>
        <taxon>Eukaryota</taxon>
        <taxon>Viridiplantae</taxon>
        <taxon>Streptophyta</taxon>
        <taxon>Embryophyta</taxon>
        <taxon>Tracheophyta</taxon>
        <taxon>Spermatophyta</taxon>
        <taxon>Magnoliopsida</taxon>
        <taxon>eudicotyledons</taxon>
        <taxon>Gunneridae</taxon>
        <taxon>Pentapetalae</taxon>
        <taxon>asterids</taxon>
        <taxon>lamiids</taxon>
        <taxon>Solanales</taxon>
        <taxon>Solanaceae</taxon>
        <taxon>Solanoideae</taxon>
        <taxon>Solaneae</taxon>
        <taxon>Solanum</taxon>
    </lineage>
</organism>
<dbReference type="AlphaFoldDB" id="A0AAF0TC19"/>
<protein>
    <submittedName>
        <fullName evidence="2">Uncharacterized protein</fullName>
    </submittedName>
</protein>
<evidence type="ECO:0000313" key="3">
    <source>
        <dbReference type="Proteomes" id="UP001234989"/>
    </source>
</evidence>
<keyword evidence="1" id="KW-1133">Transmembrane helix</keyword>
<keyword evidence="1" id="KW-0812">Transmembrane</keyword>
<keyword evidence="1" id="KW-0472">Membrane</keyword>
<proteinExistence type="predicted"/>
<gene>
    <name evidence="2" type="ORF">MTR67_006681</name>
</gene>
<dbReference type="EMBL" id="CP133612">
    <property type="protein sequence ID" value="WMV13296.1"/>
    <property type="molecule type" value="Genomic_DNA"/>
</dbReference>
<name>A0AAF0TC19_SOLVR</name>
<feature type="non-terminal residue" evidence="2">
    <location>
        <position position="1"/>
    </location>
</feature>